<organism evidence="2 3">
    <name type="scientific">Hyphomonas pacifica</name>
    <dbReference type="NCBI Taxonomy" id="1280941"/>
    <lineage>
        <taxon>Bacteria</taxon>
        <taxon>Pseudomonadati</taxon>
        <taxon>Pseudomonadota</taxon>
        <taxon>Alphaproteobacteria</taxon>
        <taxon>Hyphomonadales</taxon>
        <taxon>Hyphomonadaceae</taxon>
        <taxon>Hyphomonas</taxon>
    </lineage>
</organism>
<sequence length="110" mass="12562">MTPEVGEPITPISDGWEVLEGDPVMWTWFEHQSEDCALVEGTWRCTPGTLRAEYQYYEYVVMLEGKIEITPDSGETVVVKGGDAFAVEANFKGVWKVIEPVHKRFLLRLR</sequence>
<evidence type="ECO:0000313" key="2">
    <source>
        <dbReference type="EMBL" id="RAN31915.1"/>
    </source>
</evidence>
<dbReference type="Pfam" id="PF05899">
    <property type="entry name" value="Cupin_3"/>
    <property type="match status" value="1"/>
</dbReference>
<evidence type="ECO:0000313" key="3">
    <source>
        <dbReference type="Proteomes" id="UP000249123"/>
    </source>
</evidence>
<accession>A0A8B2PL30</accession>
<keyword evidence="3" id="KW-1185">Reference proteome</keyword>
<dbReference type="Gene3D" id="2.60.120.10">
    <property type="entry name" value="Jelly Rolls"/>
    <property type="match status" value="1"/>
</dbReference>
<dbReference type="InterPro" id="IPR008579">
    <property type="entry name" value="UGlyAH_Cupin_dom"/>
</dbReference>
<dbReference type="Proteomes" id="UP000249123">
    <property type="component" value="Unassembled WGS sequence"/>
</dbReference>
<name>A0A8B2PL30_9PROT</name>
<proteinExistence type="predicted"/>
<dbReference type="PANTHER" id="PTHR40943">
    <property type="entry name" value="CYTOPLASMIC PROTEIN-RELATED"/>
    <property type="match status" value="1"/>
</dbReference>
<evidence type="ECO:0000259" key="1">
    <source>
        <dbReference type="Pfam" id="PF05899"/>
    </source>
</evidence>
<feature type="domain" description="(S)-ureidoglycine aminohydrolase cupin" evidence="1">
    <location>
        <begin position="38"/>
        <end position="105"/>
    </location>
</feature>
<dbReference type="SUPFAM" id="SSF51182">
    <property type="entry name" value="RmlC-like cupins"/>
    <property type="match status" value="1"/>
</dbReference>
<dbReference type="AlphaFoldDB" id="A0A8B2PL30"/>
<dbReference type="InterPro" id="IPR011051">
    <property type="entry name" value="RmlC_Cupin_sf"/>
</dbReference>
<gene>
    <name evidence="2" type="ORF">HY3_16175</name>
</gene>
<comment type="caution">
    <text evidence="2">The sequence shown here is derived from an EMBL/GenBank/DDBJ whole genome shotgun (WGS) entry which is preliminary data.</text>
</comment>
<dbReference type="EMBL" id="AWFB01000042">
    <property type="protein sequence ID" value="RAN31915.1"/>
    <property type="molecule type" value="Genomic_DNA"/>
</dbReference>
<dbReference type="CDD" id="cd02227">
    <property type="entry name" value="cupin_TM1112-like"/>
    <property type="match status" value="1"/>
</dbReference>
<dbReference type="PANTHER" id="PTHR40943:SF1">
    <property type="entry name" value="CYTOPLASMIC PROTEIN"/>
    <property type="match status" value="1"/>
</dbReference>
<protein>
    <recommendedName>
        <fullName evidence="1">(S)-ureidoglycine aminohydrolase cupin domain-containing protein</fullName>
    </recommendedName>
</protein>
<reference evidence="2 3" key="1">
    <citation type="submission" date="2013-04" db="EMBL/GenBank/DDBJ databases">
        <title>Hyphomonas sp. T24B3 Genome Sequencing.</title>
        <authorList>
            <person name="Lai Q."/>
            <person name="Shao Z."/>
        </authorList>
    </citation>
    <scope>NUCLEOTIDE SEQUENCE [LARGE SCALE GENOMIC DNA]</scope>
    <source>
        <strain evidence="2 3">T24B3</strain>
    </source>
</reference>
<dbReference type="InterPro" id="IPR014710">
    <property type="entry name" value="RmlC-like_jellyroll"/>
</dbReference>